<evidence type="ECO:0000313" key="2">
    <source>
        <dbReference type="EMBL" id="KGF71377.1"/>
    </source>
</evidence>
<evidence type="ECO:0000256" key="1">
    <source>
        <dbReference type="SAM" id="MobiDB-lite"/>
    </source>
</evidence>
<accession>A0A098THC5</accession>
<comment type="caution">
    <text evidence="2">The sequence shown here is derived from an EMBL/GenBank/DDBJ whole genome shotgun (WGS) entry which is preliminary data.</text>
</comment>
<reference evidence="2 3" key="1">
    <citation type="journal article" date="2014" name="Mol. Ecol.">
        <title>Evolution of Synechococcus.</title>
        <authorList>
            <person name="Dvorak P."/>
            <person name="Casamatta D."/>
            <person name="Hasler P."/>
            <person name="Poulickova A."/>
            <person name="Ondrej V."/>
            <person name="Sanges R."/>
        </authorList>
    </citation>
    <scope>NUCLEOTIDE SEQUENCE [LARGE SCALE GENOMIC DNA]</scope>
    <source>
        <strain evidence="2 3">CAUP A 1101</strain>
    </source>
</reference>
<feature type="region of interest" description="Disordered" evidence="1">
    <location>
        <begin position="1"/>
        <end position="20"/>
    </location>
</feature>
<keyword evidence="3" id="KW-1185">Reference proteome</keyword>
<organism evidence="2 3">
    <name type="scientific">Neosynechococcus sphagnicola sy1</name>
    <dbReference type="NCBI Taxonomy" id="1497020"/>
    <lineage>
        <taxon>Bacteria</taxon>
        <taxon>Bacillati</taxon>
        <taxon>Cyanobacteriota</taxon>
        <taxon>Cyanophyceae</taxon>
        <taxon>Neosynechococcales</taxon>
        <taxon>Neosynechococcaceae</taxon>
        <taxon>Neosynechococcus</taxon>
    </lineage>
</organism>
<name>A0A098THC5_9CYAN</name>
<sequence length="85" mass="10014">MEAEYDFSHGKRGAIDPTPAGKTRITIRLDDEILEWFREQAHRASGGNYQTMINEALRQHIQQSHEPLEETLRRVVREELERIEL</sequence>
<dbReference type="Proteomes" id="UP000030170">
    <property type="component" value="Unassembled WGS sequence"/>
</dbReference>
<dbReference type="EMBL" id="JJML01000088">
    <property type="protein sequence ID" value="KGF71377.1"/>
    <property type="molecule type" value="Genomic_DNA"/>
</dbReference>
<dbReference type="InterPro" id="IPR025528">
    <property type="entry name" value="BrnA_antitoxin"/>
</dbReference>
<dbReference type="RefSeq" id="WP_036536989.1">
    <property type="nucleotide sequence ID" value="NZ_JJML01000088.1"/>
</dbReference>
<dbReference type="STRING" id="1497020.DO97_21550"/>
<dbReference type="OrthoDB" id="5297245at2"/>
<dbReference type="Pfam" id="PF14384">
    <property type="entry name" value="BrnA_antitoxin"/>
    <property type="match status" value="1"/>
</dbReference>
<gene>
    <name evidence="2" type="ORF">DO97_21550</name>
</gene>
<protein>
    <submittedName>
        <fullName evidence="2">CopG family transcriptional regulator</fullName>
    </submittedName>
</protein>
<evidence type="ECO:0000313" key="3">
    <source>
        <dbReference type="Proteomes" id="UP000030170"/>
    </source>
</evidence>
<dbReference type="AlphaFoldDB" id="A0A098THC5"/>
<proteinExistence type="predicted"/>